<dbReference type="EMBL" id="LSMT01000199">
    <property type="protein sequence ID" value="PFX23704.1"/>
    <property type="molecule type" value="Genomic_DNA"/>
</dbReference>
<dbReference type="PANTHER" id="PTHR12419">
    <property type="entry name" value="OTU DOMAIN CONTAINING PROTEIN"/>
    <property type="match status" value="1"/>
</dbReference>
<organism evidence="2 3">
    <name type="scientific">Stylophora pistillata</name>
    <name type="common">Smooth cauliflower coral</name>
    <dbReference type="NCBI Taxonomy" id="50429"/>
    <lineage>
        <taxon>Eukaryota</taxon>
        <taxon>Metazoa</taxon>
        <taxon>Cnidaria</taxon>
        <taxon>Anthozoa</taxon>
        <taxon>Hexacorallia</taxon>
        <taxon>Scleractinia</taxon>
        <taxon>Astrocoeniina</taxon>
        <taxon>Pocilloporidae</taxon>
        <taxon>Stylophora</taxon>
    </lineage>
</organism>
<evidence type="ECO:0000313" key="2">
    <source>
        <dbReference type="EMBL" id="PFX23704.1"/>
    </source>
</evidence>
<evidence type="ECO:0000313" key="3">
    <source>
        <dbReference type="Proteomes" id="UP000225706"/>
    </source>
</evidence>
<feature type="region of interest" description="Disordered" evidence="1">
    <location>
        <begin position="155"/>
        <end position="175"/>
    </location>
</feature>
<keyword evidence="3" id="KW-1185">Reference proteome</keyword>
<dbReference type="InterPro" id="IPR050704">
    <property type="entry name" value="Peptidase_C85-like"/>
</dbReference>
<dbReference type="InterPro" id="IPR038765">
    <property type="entry name" value="Papain-like_cys_pep_sf"/>
</dbReference>
<sequence length="213" mass="23344">MLILALKIVVGKESSSYVVKCLGMSDQSAASSELLCMSPETLRDEIVEYLESNPLNHDGYLLLELVPEYETWGVYLSYMMQNQTFGNQLTLYAAANLYNVNVHVISSLGVGANHTFSPSSSIPLTTVYLGHFTENHGEHYDSLTPAVQNSVGGFNDFMEDEDDGGDATTDDDTPDAADVTDYVVEDVSCDSDGVTPLKVKTIHKISNFLTMMF</sequence>
<evidence type="ECO:0000256" key="1">
    <source>
        <dbReference type="SAM" id="MobiDB-lite"/>
    </source>
</evidence>
<dbReference type="Gene3D" id="3.90.70.80">
    <property type="match status" value="1"/>
</dbReference>
<dbReference type="Proteomes" id="UP000225706">
    <property type="component" value="Unassembled WGS sequence"/>
</dbReference>
<accession>A0A2B4RZ23</accession>
<comment type="caution">
    <text evidence="2">The sequence shown here is derived from an EMBL/GenBank/DDBJ whole genome shotgun (WGS) entry which is preliminary data.</text>
</comment>
<dbReference type="AlphaFoldDB" id="A0A2B4RZ23"/>
<dbReference type="GO" id="GO:0016579">
    <property type="term" value="P:protein deubiquitination"/>
    <property type="evidence" value="ECO:0007669"/>
    <property type="project" value="TreeGrafter"/>
</dbReference>
<name>A0A2B4RZ23_STYPI</name>
<dbReference type="GO" id="GO:0004843">
    <property type="term" value="F:cysteine-type deubiquitinase activity"/>
    <property type="evidence" value="ECO:0007669"/>
    <property type="project" value="TreeGrafter"/>
</dbReference>
<gene>
    <name evidence="2" type="ORF">AWC38_SpisGene11749</name>
</gene>
<protein>
    <submittedName>
        <fullName evidence="2">Uncharacterized protein</fullName>
    </submittedName>
</protein>
<dbReference type="SUPFAM" id="SSF54001">
    <property type="entry name" value="Cysteine proteinases"/>
    <property type="match status" value="1"/>
</dbReference>
<feature type="compositionally biased region" description="Acidic residues" evidence="1">
    <location>
        <begin position="157"/>
        <end position="175"/>
    </location>
</feature>
<dbReference type="PANTHER" id="PTHR12419:SF11">
    <property type="entry name" value="OTU DOMAIN-CONTAINING PROTEIN DDB_G0284757"/>
    <property type="match status" value="1"/>
</dbReference>
<dbReference type="CDD" id="cd22758">
    <property type="entry name" value="OTU_232R-like"/>
    <property type="match status" value="1"/>
</dbReference>
<proteinExistence type="predicted"/>
<reference evidence="3" key="1">
    <citation type="journal article" date="2017" name="bioRxiv">
        <title>Comparative analysis of the genomes of Stylophora pistillata and Acropora digitifera provides evidence for extensive differences between species of corals.</title>
        <authorList>
            <person name="Voolstra C.R."/>
            <person name="Li Y."/>
            <person name="Liew Y.J."/>
            <person name="Baumgarten S."/>
            <person name="Zoccola D."/>
            <person name="Flot J.-F."/>
            <person name="Tambutte S."/>
            <person name="Allemand D."/>
            <person name="Aranda M."/>
        </authorList>
    </citation>
    <scope>NUCLEOTIDE SEQUENCE [LARGE SCALE GENOMIC DNA]</scope>
</reference>